<proteinExistence type="predicted"/>
<name>A0A0F9JZV0_9ZZZZ</name>
<reference evidence="1" key="1">
    <citation type="journal article" date="2015" name="Nature">
        <title>Complex archaea that bridge the gap between prokaryotes and eukaryotes.</title>
        <authorList>
            <person name="Spang A."/>
            <person name="Saw J.H."/>
            <person name="Jorgensen S.L."/>
            <person name="Zaremba-Niedzwiedzka K."/>
            <person name="Martijn J."/>
            <person name="Lind A.E."/>
            <person name="van Eijk R."/>
            <person name="Schleper C."/>
            <person name="Guy L."/>
            <person name="Ettema T.J."/>
        </authorList>
    </citation>
    <scope>NUCLEOTIDE SEQUENCE</scope>
</reference>
<organism evidence="1">
    <name type="scientific">marine sediment metagenome</name>
    <dbReference type="NCBI Taxonomy" id="412755"/>
    <lineage>
        <taxon>unclassified sequences</taxon>
        <taxon>metagenomes</taxon>
        <taxon>ecological metagenomes</taxon>
    </lineage>
</organism>
<protein>
    <submittedName>
        <fullName evidence="1">Uncharacterized protein</fullName>
    </submittedName>
</protein>
<sequence length="24" mass="2932">MYSGGEIFYKLDDCLKFIKEKYKL</sequence>
<dbReference type="EMBL" id="LAZR01016450">
    <property type="protein sequence ID" value="KKM04448.1"/>
    <property type="molecule type" value="Genomic_DNA"/>
</dbReference>
<feature type="non-terminal residue" evidence="1">
    <location>
        <position position="1"/>
    </location>
</feature>
<accession>A0A0F9JZV0</accession>
<gene>
    <name evidence="1" type="ORF">LCGC14_1764060</name>
</gene>
<evidence type="ECO:0000313" key="1">
    <source>
        <dbReference type="EMBL" id="KKM04448.1"/>
    </source>
</evidence>
<comment type="caution">
    <text evidence="1">The sequence shown here is derived from an EMBL/GenBank/DDBJ whole genome shotgun (WGS) entry which is preliminary data.</text>
</comment>
<dbReference type="AlphaFoldDB" id="A0A0F9JZV0"/>